<accession>A0A238J5E7</accession>
<evidence type="ECO:0000313" key="4">
    <source>
        <dbReference type="EMBL" id="SMX25104.1"/>
    </source>
</evidence>
<dbReference type="Gene3D" id="1.20.1050.10">
    <property type="match status" value="1"/>
</dbReference>
<dbReference type="InterPro" id="IPR036249">
    <property type="entry name" value="Thioredoxin-like_sf"/>
</dbReference>
<dbReference type="Proteomes" id="UP000201838">
    <property type="component" value="Unassembled WGS sequence"/>
</dbReference>
<dbReference type="InterPro" id="IPR004045">
    <property type="entry name" value="Glutathione_S-Trfase_N"/>
</dbReference>
<dbReference type="SUPFAM" id="SSF47616">
    <property type="entry name" value="GST C-terminal domain-like"/>
    <property type="match status" value="1"/>
</dbReference>
<dbReference type="InterPro" id="IPR010987">
    <property type="entry name" value="Glutathione-S-Trfase_C-like"/>
</dbReference>
<evidence type="ECO:0000259" key="3">
    <source>
        <dbReference type="PROSITE" id="PS50405"/>
    </source>
</evidence>
<dbReference type="InterPro" id="IPR004046">
    <property type="entry name" value="GST_C"/>
</dbReference>
<dbReference type="SFLD" id="SFLDS00019">
    <property type="entry name" value="Glutathione_Transferase_(cytos"/>
    <property type="match status" value="1"/>
</dbReference>
<evidence type="ECO:0000256" key="1">
    <source>
        <dbReference type="RuleBase" id="RU003494"/>
    </source>
</evidence>
<comment type="similarity">
    <text evidence="1">Belongs to the GST superfamily.</text>
</comment>
<keyword evidence="4" id="KW-0560">Oxidoreductase</keyword>
<sequence>MTLTLYSMPSSGNSYKLRLLLALLGRAYRHVALEFESPALAEAHASGTLPMGKLPVLVLEDGTALPESNAILCYLAEGTAWMPDDPLERARVLGWMFFEQNRHETVIAVRAGIQKYASRKHLATPERLDELLVGGHGVLQVMENHLSLHDWLVGDGPSVADIALYAYTHTAGSQGGFEMDRFPGINRWLAQIAALPGYVRLDELPE</sequence>
<dbReference type="PANTHER" id="PTHR44051">
    <property type="entry name" value="GLUTATHIONE S-TRANSFERASE-RELATED"/>
    <property type="match status" value="1"/>
</dbReference>
<dbReference type="InterPro" id="IPR040079">
    <property type="entry name" value="Glutathione_S-Trfase"/>
</dbReference>
<dbReference type="Pfam" id="PF00043">
    <property type="entry name" value="GST_C"/>
    <property type="match status" value="1"/>
</dbReference>
<name>A0A238J5E7_9RHOB</name>
<reference evidence="4 5" key="1">
    <citation type="submission" date="2017-05" db="EMBL/GenBank/DDBJ databases">
        <authorList>
            <person name="Song R."/>
            <person name="Chenine A.L."/>
            <person name="Ruprecht R.M."/>
        </authorList>
    </citation>
    <scope>NUCLEOTIDE SEQUENCE [LARGE SCALE GENOMIC DNA]</scope>
    <source>
        <strain evidence="4 5">CECT 8489</strain>
    </source>
</reference>
<keyword evidence="5" id="KW-1185">Reference proteome</keyword>
<dbReference type="PROSITE" id="PS50404">
    <property type="entry name" value="GST_NTER"/>
    <property type="match status" value="1"/>
</dbReference>
<dbReference type="RefSeq" id="WP_093975307.1">
    <property type="nucleotide sequence ID" value="NZ_FXXQ01000012.1"/>
</dbReference>
<protein>
    <submittedName>
        <fullName evidence="4">Disulfide-bond oxidoreductase YfcG</fullName>
        <ecNumber evidence="4">1.8.4.-</ecNumber>
    </submittedName>
</protein>
<dbReference type="AlphaFoldDB" id="A0A238J5E7"/>
<feature type="domain" description="GST C-terminal" evidence="3">
    <location>
        <begin position="85"/>
        <end position="206"/>
    </location>
</feature>
<dbReference type="PROSITE" id="PS50405">
    <property type="entry name" value="GST_CTER"/>
    <property type="match status" value="1"/>
</dbReference>
<dbReference type="Pfam" id="PF02798">
    <property type="entry name" value="GST_N"/>
    <property type="match status" value="1"/>
</dbReference>
<dbReference type="SFLD" id="SFLDG00358">
    <property type="entry name" value="Main_(cytGST)"/>
    <property type="match status" value="1"/>
</dbReference>
<dbReference type="Gene3D" id="3.40.30.10">
    <property type="entry name" value="Glutaredoxin"/>
    <property type="match status" value="1"/>
</dbReference>
<dbReference type="EMBL" id="FXXQ01000012">
    <property type="protein sequence ID" value="SMX25104.1"/>
    <property type="molecule type" value="Genomic_DNA"/>
</dbReference>
<dbReference type="InterPro" id="IPR036282">
    <property type="entry name" value="Glutathione-S-Trfase_C_sf"/>
</dbReference>
<dbReference type="OrthoDB" id="9810080at2"/>
<proteinExistence type="inferred from homology"/>
<evidence type="ECO:0000259" key="2">
    <source>
        <dbReference type="PROSITE" id="PS50404"/>
    </source>
</evidence>
<dbReference type="EC" id="1.8.4.-" evidence="4"/>
<dbReference type="PANTHER" id="PTHR44051:SF2">
    <property type="entry name" value="HYPOTHETICAL GLUTATHIONE S-TRANSFERASE LIKE PROTEIN"/>
    <property type="match status" value="1"/>
</dbReference>
<evidence type="ECO:0000313" key="5">
    <source>
        <dbReference type="Proteomes" id="UP000201838"/>
    </source>
</evidence>
<gene>
    <name evidence="4" type="primary">yfcG_6</name>
    <name evidence="4" type="ORF">BOA8489_03238</name>
</gene>
<organism evidence="4 5">
    <name type="scientific">Boseongicola aestuarii</name>
    <dbReference type="NCBI Taxonomy" id="1470561"/>
    <lineage>
        <taxon>Bacteria</taxon>
        <taxon>Pseudomonadati</taxon>
        <taxon>Pseudomonadota</taxon>
        <taxon>Alphaproteobacteria</taxon>
        <taxon>Rhodobacterales</taxon>
        <taxon>Paracoccaceae</taxon>
        <taxon>Boseongicola</taxon>
    </lineage>
</organism>
<dbReference type="GO" id="GO:0016491">
    <property type="term" value="F:oxidoreductase activity"/>
    <property type="evidence" value="ECO:0007669"/>
    <property type="project" value="UniProtKB-KW"/>
</dbReference>
<dbReference type="SUPFAM" id="SSF52833">
    <property type="entry name" value="Thioredoxin-like"/>
    <property type="match status" value="1"/>
</dbReference>
<feature type="domain" description="GST N-terminal" evidence="2">
    <location>
        <begin position="1"/>
        <end position="83"/>
    </location>
</feature>